<protein>
    <submittedName>
        <fullName evidence="2">Uncharacterized protein</fullName>
    </submittedName>
</protein>
<feature type="region of interest" description="Disordered" evidence="1">
    <location>
        <begin position="1"/>
        <end position="108"/>
    </location>
</feature>
<feature type="compositionally biased region" description="Basic and acidic residues" evidence="1">
    <location>
        <begin position="56"/>
        <end position="75"/>
    </location>
</feature>
<keyword evidence="3" id="KW-1185">Reference proteome</keyword>
<gene>
    <name evidence="2" type="ORF">NDU88_004434</name>
</gene>
<dbReference type="EMBL" id="JANPWB010000013">
    <property type="protein sequence ID" value="KAJ1107037.1"/>
    <property type="molecule type" value="Genomic_DNA"/>
</dbReference>
<reference evidence="2" key="1">
    <citation type="journal article" date="2022" name="bioRxiv">
        <title>Sequencing and chromosome-scale assembly of the giantPleurodeles waltlgenome.</title>
        <authorList>
            <person name="Brown T."/>
            <person name="Elewa A."/>
            <person name="Iarovenko S."/>
            <person name="Subramanian E."/>
            <person name="Araus A.J."/>
            <person name="Petzold A."/>
            <person name="Susuki M."/>
            <person name="Suzuki K.-i.T."/>
            <person name="Hayashi T."/>
            <person name="Toyoda A."/>
            <person name="Oliveira C."/>
            <person name="Osipova E."/>
            <person name="Leigh N.D."/>
            <person name="Simon A."/>
            <person name="Yun M.H."/>
        </authorList>
    </citation>
    <scope>NUCLEOTIDE SEQUENCE</scope>
    <source>
        <strain evidence="2">20211129_DDA</strain>
        <tissue evidence="2">Liver</tissue>
    </source>
</reference>
<evidence type="ECO:0000313" key="3">
    <source>
        <dbReference type="Proteomes" id="UP001066276"/>
    </source>
</evidence>
<dbReference type="AlphaFoldDB" id="A0AAV7MTW9"/>
<sequence length="108" mass="11893">MTGCPALHSSGHPPDIMEPDHWCTNKEWWRPTKNKEGGGGDEDHEQGQMSGGTTRQEGDVENTKPEKNGHWRSNETAEVTCVETRAQEVEARAGDAREACSNETGTQD</sequence>
<name>A0AAV7MTW9_PLEWA</name>
<feature type="compositionally biased region" description="Basic and acidic residues" evidence="1">
    <location>
        <begin position="85"/>
        <end position="100"/>
    </location>
</feature>
<evidence type="ECO:0000313" key="2">
    <source>
        <dbReference type="EMBL" id="KAJ1107037.1"/>
    </source>
</evidence>
<feature type="compositionally biased region" description="Basic and acidic residues" evidence="1">
    <location>
        <begin position="18"/>
        <end position="38"/>
    </location>
</feature>
<organism evidence="2 3">
    <name type="scientific">Pleurodeles waltl</name>
    <name type="common">Iberian ribbed newt</name>
    <dbReference type="NCBI Taxonomy" id="8319"/>
    <lineage>
        <taxon>Eukaryota</taxon>
        <taxon>Metazoa</taxon>
        <taxon>Chordata</taxon>
        <taxon>Craniata</taxon>
        <taxon>Vertebrata</taxon>
        <taxon>Euteleostomi</taxon>
        <taxon>Amphibia</taxon>
        <taxon>Batrachia</taxon>
        <taxon>Caudata</taxon>
        <taxon>Salamandroidea</taxon>
        <taxon>Salamandridae</taxon>
        <taxon>Pleurodelinae</taxon>
        <taxon>Pleurodeles</taxon>
    </lineage>
</organism>
<accession>A0AAV7MTW9</accession>
<proteinExistence type="predicted"/>
<dbReference type="Proteomes" id="UP001066276">
    <property type="component" value="Chromosome 9"/>
</dbReference>
<evidence type="ECO:0000256" key="1">
    <source>
        <dbReference type="SAM" id="MobiDB-lite"/>
    </source>
</evidence>
<comment type="caution">
    <text evidence="2">The sequence shown here is derived from an EMBL/GenBank/DDBJ whole genome shotgun (WGS) entry which is preliminary data.</text>
</comment>